<evidence type="ECO:0000313" key="2">
    <source>
        <dbReference type="EMBL" id="TBW37613.1"/>
    </source>
</evidence>
<dbReference type="GO" id="GO:0005829">
    <property type="term" value="C:cytosol"/>
    <property type="evidence" value="ECO:0007669"/>
    <property type="project" value="TreeGrafter"/>
</dbReference>
<keyword evidence="3" id="KW-1185">Reference proteome</keyword>
<gene>
    <name evidence="2" type="ORF">EYW49_10915</name>
</gene>
<dbReference type="PROSITE" id="PS50851">
    <property type="entry name" value="CHEW"/>
    <property type="match status" value="1"/>
</dbReference>
<accession>A0A4Q9VQM8</accession>
<dbReference type="OrthoDB" id="3291462at2"/>
<organism evidence="2 3">
    <name type="scientific">Siculibacillus lacustris</name>
    <dbReference type="NCBI Taxonomy" id="1549641"/>
    <lineage>
        <taxon>Bacteria</taxon>
        <taxon>Pseudomonadati</taxon>
        <taxon>Pseudomonadota</taxon>
        <taxon>Alphaproteobacteria</taxon>
        <taxon>Hyphomicrobiales</taxon>
        <taxon>Ancalomicrobiaceae</taxon>
        <taxon>Siculibacillus</taxon>
    </lineage>
</organism>
<dbReference type="PANTHER" id="PTHR22617:SF23">
    <property type="entry name" value="CHEMOTAXIS PROTEIN CHEW"/>
    <property type="match status" value="1"/>
</dbReference>
<dbReference type="AlphaFoldDB" id="A0A4Q9VQM8"/>
<dbReference type="Pfam" id="PF01584">
    <property type="entry name" value="CheW"/>
    <property type="match status" value="1"/>
</dbReference>
<dbReference type="GO" id="GO:0007165">
    <property type="term" value="P:signal transduction"/>
    <property type="evidence" value="ECO:0007669"/>
    <property type="project" value="InterPro"/>
</dbReference>
<reference evidence="2 3" key="1">
    <citation type="submission" date="2019-02" db="EMBL/GenBank/DDBJ databases">
        <title>Siculibacillus lacustris gen. nov., sp. nov., a new rosette-forming bacterium isolated from a freshwater crater lake (Lake St. Ana, Romania).</title>
        <authorList>
            <person name="Felfoldi T."/>
            <person name="Marton Z."/>
            <person name="Szabo A."/>
            <person name="Mentes A."/>
            <person name="Boka K."/>
            <person name="Marialigeti K."/>
            <person name="Mathe I."/>
            <person name="Koncz M."/>
            <person name="Schumann P."/>
            <person name="Toth E."/>
        </authorList>
    </citation>
    <scope>NUCLEOTIDE SEQUENCE [LARGE SCALE GENOMIC DNA]</scope>
    <source>
        <strain evidence="2 3">SA-279</strain>
    </source>
</reference>
<evidence type="ECO:0000313" key="3">
    <source>
        <dbReference type="Proteomes" id="UP000292781"/>
    </source>
</evidence>
<name>A0A4Q9VQM8_9HYPH</name>
<dbReference type="Gene3D" id="2.30.30.40">
    <property type="entry name" value="SH3 Domains"/>
    <property type="match status" value="1"/>
</dbReference>
<dbReference type="Proteomes" id="UP000292781">
    <property type="component" value="Unassembled WGS sequence"/>
</dbReference>
<dbReference type="GO" id="GO:0006935">
    <property type="term" value="P:chemotaxis"/>
    <property type="evidence" value="ECO:0007669"/>
    <property type="project" value="InterPro"/>
</dbReference>
<dbReference type="InterPro" id="IPR039315">
    <property type="entry name" value="CheW"/>
</dbReference>
<dbReference type="EMBL" id="SJFN01000014">
    <property type="protein sequence ID" value="TBW37613.1"/>
    <property type="molecule type" value="Genomic_DNA"/>
</dbReference>
<dbReference type="SMART" id="SM00260">
    <property type="entry name" value="CheW"/>
    <property type="match status" value="1"/>
</dbReference>
<dbReference type="PANTHER" id="PTHR22617">
    <property type="entry name" value="CHEMOTAXIS SENSOR HISTIDINE KINASE-RELATED"/>
    <property type="match status" value="1"/>
</dbReference>
<sequence>MNETTDRSALEVLTLSLDDNVFALEAKYVREILDLVPITEVPTSNPFVGGLINVRGKVVPLADLRHKFGMTKRPDSLDTRIVVLEIDLDGDQTTVGLLADKVYEVTEMAASSLEETPRIGMMWRHEFIHCIAKRDDAFVVVLDLAAVFSSIGRDRPEFANDVAAGRSTARQSDTSLRD</sequence>
<feature type="domain" description="CheW-like" evidence="1">
    <location>
        <begin position="9"/>
        <end position="153"/>
    </location>
</feature>
<dbReference type="Gene3D" id="2.40.50.180">
    <property type="entry name" value="CheA-289, Domain 4"/>
    <property type="match status" value="1"/>
</dbReference>
<dbReference type="InterPro" id="IPR036061">
    <property type="entry name" value="CheW-like_dom_sf"/>
</dbReference>
<comment type="caution">
    <text evidence="2">The sequence shown here is derived from an EMBL/GenBank/DDBJ whole genome shotgun (WGS) entry which is preliminary data.</text>
</comment>
<protein>
    <submittedName>
        <fullName evidence="2">Chemotaxis protein CheW</fullName>
    </submittedName>
</protein>
<dbReference type="InterPro" id="IPR002545">
    <property type="entry name" value="CheW-lke_dom"/>
</dbReference>
<dbReference type="RefSeq" id="WP_131309517.1">
    <property type="nucleotide sequence ID" value="NZ_SJFN01000014.1"/>
</dbReference>
<dbReference type="SUPFAM" id="SSF50341">
    <property type="entry name" value="CheW-like"/>
    <property type="match status" value="1"/>
</dbReference>
<evidence type="ECO:0000259" key="1">
    <source>
        <dbReference type="PROSITE" id="PS50851"/>
    </source>
</evidence>
<proteinExistence type="predicted"/>